<dbReference type="Pfam" id="PF01796">
    <property type="entry name" value="OB_ChsH2_C"/>
    <property type="match status" value="1"/>
</dbReference>
<dbReference type="EMBL" id="WTVQ01000047">
    <property type="protein sequence ID" value="NMG77032.1"/>
    <property type="molecule type" value="Genomic_DNA"/>
</dbReference>
<gene>
    <name evidence="2" type="ORF">GPA25_19960</name>
</gene>
<dbReference type="PANTHER" id="PTHR34075">
    <property type="entry name" value="BLR3430 PROTEIN"/>
    <property type="match status" value="1"/>
</dbReference>
<comment type="caution">
    <text evidence="2">The sequence shown here is derived from an EMBL/GenBank/DDBJ whole genome shotgun (WGS) entry which is preliminary data.</text>
</comment>
<dbReference type="RefSeq" id="WP_169262165.1">
    <property type="nucleotide sequence ID" value="NZ_WTVQ01000047.1"/>
</dbReference>
<name>A0ABX1QF33_9RHOO</name>
<accession>A0ABX1QF33</accession>
<dbReference type="InterPro" id="IPR052513">
    <property type="entry name" value="Thioester_dehydratase-like"/>
</dbReference>
<sequence length="149" mass="16270">MTERDAMNDIGNQAALREPCVAGLFSDEGGASLHGARCTTCNTPYFPKVAHCRNPDCAESKIEPCSFGGEGVLWSYSVADFPPPPPHRYDKPFVPYAIGVVDLDSGLRVVGQMTDAVEAMRVGARVRLVIEPVHQEEGKAFTSWKFKLL</sequence>
<dbReference type="Proteomes" id="UP000648984">
    <property type="component" value="Unassembled WGS sequence"/>
</dbReference>
<dbReference type="PANTHER" id="PTHR34075:SF5">
    <property type="entry name" value="BLR3430 PROTEIN"/>
    <property type="match status" value="1"/>
</dbReference>
<protein>
    <submittedName>
        <fullName evidence="2">Benzoylsuccinyl-CoA thiolase</fullName>
    </submittedName>
</protein>
<evidence type="ECO:0000313" key="3">
    <source>
        <dbReference type="Proteomes" id="UP000648984"/>
    </source>
</evidence>
<evidence type="ECO:0000259" key="1">
    <source>
        <dbReference type="Pfam" id="PF01796"/>
    </source>
</evidence>
<proteinExistence type="predicted"/>
<dbReference type="SUPFAM" id="SSF50249">
    <property type="entry name" value="Nucleic acid-binding proteins"/>
    <property type="match status" value="1"/>
</dbReference>
<dbReference type="InterPro" id="IPR012340">
    <property type="entry name" value="NA-bd_OB-fold"/>
</dbReference>
<feature type="domain" description="ChsH2 C-terminal OB-fold" evidence="1">
    <location>
        <begin position="68"/>
        <end position="130"/>
    </location>
</feature>
<reference evidence="2 3" key="1">
    <citation type="submission" date="2019-12" db="EMBL/GenBank/DDBJ databases">
        <title>Comparative genomics gives insights into the taxonomy of the Azoarcus-Aromatoleum group and reveals separate origins of nif in the plant-associated Azoarcus and non-plant-associated Aromatoleum sub-groups.</title>
        <authorList>
            <person name="Lafos M."/>
            <person name="Maluk M."/>
            <person name="Batista M."/>
            <person name="Junghare M."/>
            <person name="Carmona M."/>
            <person name="Faoro H."/>
            <person name="Cruz L.M."/>
            <person name="Battistoni F."/>
            <person name="De Souza E."/>
            <person name="Pedrosa F."/>
            <person name="Chen W.-M."/>
            <person name="Poole P.S."/>
            <person name="Dixon R.A."/>
            <person name="James E.K."/>
        </authorList>
    </citation>
    <scope>NUCLEOTIDE SEQUENCE [LARGE SCALE GENOMIC DNA]</scope>
    <source>
        <strain evidence="2 3">22Lin</strain>
    </source>
</reference>
<dbReference type="InterPro" id="IPR002878">
    <property type="entry name" value="ChsH2_C"/>
</dbReference>
<evidence type="ECO:0000313" key="2">
    <source>
        <dbReference type="EMBL" id="NMG77032.1"/>
    </source>
</evidence>
<organism evidence="2 3">
    <name type="scientific">Aromatoleum diolicum</name>
    <dbReference type="NCBI Taxonomy" id="75796"/>
    <lineage>
        <taxon>Bacteria</taxon>
        <taxon>Pseudomonadati</taxon>
        <taxon>Pseudomonadota</taxon>
        <taxon>Betaproteobacteria</taxon>
        <taxon>Rhodocyclales</taxon>
        <taxon>Rhodocyclaceae</taxon>
        <taxon>Aromatoleum</taxon>
    </lineage>
</organism>
<keyword evidence="3" id="KW-1185">Reference proteome</keyword>